<keyword evidence="2" id="KW-1185">Reference proteome</keyword>
<dbReference type="RefSeq" id="WP_173808275.1">
    <property type="nucleotide sequence ID" value="NZ_JABSNP010000001.1"/>
</dbReference>
<evidence type="ECO:0000313" key="1">
    <source>
        <dbReference type="EMBL" id="NRT17500.1"/>
    </source>
</evidence>
<dbReference type="EMBL" id="JABSNP010000001">
    <property type="protein sequence ID" value="NRT17500.1"/>
    <property type="molecule type" value="Genomic_DNA"/>
</dbReference>
<dbReference type="Proteomes" id="UP000779507">
    <property type="component" value="Unassembled WGS sequence"/>
</dbReference>
<comment type="caution">
    <text evidence="1">The sequence shown here is derived from an EMBL/GenBank/DDBJ whole genome shotgun (WGS) entry which is preliminary data.</text>
</comment>
<dbReference type="InterPro" id="IPR025345">
    <property type="entry name" value="DUF4249"/>
</dbReference>
<proteinExistence type="predicted"/>
<reference evidence="1 2" key="1">
    <citation type="submission" date="2020-05" db="EMBL/GenBank/DDBJ databases">
        <title>Genomic Encyclopedia of Type Strains, Phase IV (KMG-V): Genome sequencing to study the core and pangenomes of soil and plant-associated prokaryotes.</title>
        <authorList>
            <person name="Whitman W."/>
        </authorList>
    </citation>
    <scope>NUCLEOTIDE SEQUENCE [LARGE SCALE GENOMIC DNA]</scope>
    <source>
        <strain evidence="1 2">9A</strain>
    </source>
</reference>
<protein>
    <recommendedName>
        <fullName evidence="3">DUF4249 domain-containing protein</fullName>
    </recommendedName>
</protein>
<name>A0ABX2FK56_9BACT</name>
<organism evidence="1 2">
    <name type="scientific">Hymenobacter caeli</name>
    <dbReference type="NCBI Taxonomy" id="2735894"/>
    <lineage>
        <taxon>Bacteria</taxon>
        <taxon>Pseudomonadati</taxon>
        <taxon>Bacteroidota</taxon>
        <taxon>Cytophagia</taxon>
        <taxon>Cytophagales</taxon>
        <taxon>Hymenobacteraceae</taxon>
        <taxon>Hymenobacter</taxon>
    </lineage>
</organism>
<accession>A0ABX2FK56</accession>
<sequence>MKLLPFRYFAAVGALVLAGCGKFSNDLNVPLPAYDSQLVVECYLEPGVVPSLAVTESQTYLSAVAPTVPTDVTVNLSMPDGTLVPLYYKPGQDPLTQKFYTHIGRAPLVAKPGDTFGLDALDTKGRHVTGTATMPATVPIDSTAYKFNDAPNATRKAYFLTYFKDPATADDDYRLQLHKGLRIYSSPEVDLTIQDRLLNGQPVTLGTSYRFLPGDTVTATLYHLDPAFYRFRQSVTDARNANGNPFGQPSAIYSTVQGGIGVFTVLNYTRKTVFLSK</sequence>
<dbReference type="PROSITE" id="PS51257">
    <property type="entry name" value="PROKAR_LIPOPROTEIN"/>
    <property type="match status" value="1"/>
</dbReference>
<dbReference type="Pfam" id="PF14054">
    <property type="entry name" value="DUF4249"/>
    <property type="match status" value="1"/>
</dbReference>
<evidence type="ECO:0008006" key="3">
    <source>
        <dbReference type="Google" id="ProtNLM"/>
    </source>
</evidence>
<gene>
    <name evidence="1" type="ORF">HNP98_000303</name>
</gene>
<evidence type="ECO:0000313" key="2">
    <source>
        <dbReference type="Proteomes" id="UP000779507"/>
    </source>
</evidence>